<accession>A0A4V5NWP8</accession>
<gene>
    <name evidence="1" type="ORF">FA046_16110</name>
</gene>
<keyword evidence="2" id="KW-1185">Reference proteome</keyword>
<protein>
    <recommendedName>
        <fullName evidence="3">NBD94 domain-containing protein</fullName>
    </recommendedName>
</protein>
<reference evidence="1 2" key="1">
    <citation type="submission" date="2019-04" db="EMBL/GenBank/DDBJ databases">
        <title>Pedobacter sp. AR-3-17 sp. nov., isolated from Arctic soil.</title>
        <authorList>
            <person name="Dahal R.H."/>
            <person name="Kim D.-U."/>
        </authorList>
    </citation>
    <scope>NUCLEOTIDE SEQUENCE [LARGE SCALE GENOMIC DNA]</scope>
    <source>
        <strain evidence="1 2">AR-3-17</strain>
    </source>
</reference>
<dbReference type="EMBL" id="SWBP01000008">
    <property type="protein sequence ID" value="TKB95524.1"/>
    <property type="molecule type" value="Genomic_DNA"/>
</dbReference>
<dbReference type="AlphaFoldDB" id="A0A4V5NWP8"/>
<organism evidence="1 2">
    <name type="scientific">Pedobacter cryophilus</name>
    <dbReference type="NCBI Taxonomy" id="2571271"/>
    <lineage>
        <taxon>Bacteria</taxon>
        <taxon>Pseudomonadati</taxon>
        <taxon>Bacteroidota</taxon>
        <taxon>Sphingobacteriia</taxon>
        <taxon>Sphingobacteriales</taxon>
        <taxon>Sphingobacteriaceae</taxon>
        <taxon>Pedobacter</taxon>
    </lineage>
</organism>
<sequence length="97" mass="11254">MDKLKKFELMEKITNELTDLKHSQTAVIQKIGKIEVDNMELNNKKLADKLPDMHQKVADILDDISEILSNFDEVKNNFEKKNDIEGLKEQEAINNLK</sequence>
<dbReference type="OrthoDB" id="675448at2"/>
<evidence type="ECO:0000313" key="1">
    <source>
        <dbReference type="EMBL" id="TKB95524.1"/>
    </source>
</evidence>
<dbReference type="RefSeq" id="WP_136827570.1">
    <property type="nucleotide sequence ID" value="NZ_SWBP01000008.1"/>
</dbReference>
<comment type="caution">
    <text evidence="1">The sequence shown here is derived from an EMBL/GenBank/DDBJ whole genome shotgun (WGS) entry which is preliminary data.</text>
</comment>
<proteinExistence type="predicted"/>
<evidence type="ECO:0008006" key="3">
    <source>
        <dbReference type="Google" id="ProtNLM"/>
    </source>
</evidence>
<dbReference type="Proteomes" id="UP000308181">
    <property type="component" value="Unassembled WGS sequence"/>
</dbReference>
<name>A0A4V5NWP8_9SPHI</name>
<evidence type="ECO:0000313" key="2">
    <source>
        <dbReference type="Proteomes" id="UP000308181"/>
    </source>
</evidence>